<protein>
    <submittedName>
        <fullName evidence="2">Uncharacterized protein</fullName>
    </submittedName>
</protein>
<sequence length="38" mass="4274">MTRVKKKSSHAVLHEQESSTKRVCHAAISTRRQRSAPA</sequence>
<evidence type="ECO:0000313" key="3">
    <source>
        <dbReference type="Proteomes" id="UP000034883"/>
    </source>
</evidence>
<evidence type="ECO:0000313" key="2">
    <source>
        <dbReference type="EMBL" id="AKF06571.1"/>
    </source>
</evidence>
<dbReference type="STRING" id="927083.DB32_003720"/>
<name>A0A0F6W3R9_9BACT</name>
<evidence type="ECO:0000256" key="1">
    <source>
        <dbReference type="SAM" id="MobiDB-lite"/>
    </source>
</evidence>
<dbReference type="Proteomes" id="UP000034883">
    <property type="component" value="Chromosome"/>
</dbReference>
<keyword evidence="3" id="KW-1185">Reference proteome</keyword>
<dbReference type="EMBL" id="CP011125">
    <property type="protein sequence ID" value="AKF06571.1"/>
    <property type="molecule type" value="Genomic_DNA"/>
</dbReference>
<accession>A0A0F6W3R9</accession>
<organism evidence="2 3">
    <name type="scientific">Sandaracinus amylolyticus</name>
    <dbReference type="NCBI Taxonomy" id="927083"/>
    <lineage>
        <taxon>Bacteria</taxon>
        <taxon>Pseudomonadati</taxon>
        <taxon>Myxococcota</taxon>
        <taxon>Polyangia</taxon>
        <taxon>Polyangiales</taxon>
        <taxon>Sandaracinaceae</taxon>
        <taxon>Sandaracinus</taxon>
    </lineage>
</organism>
<reference evidence="2 3" key="1">
    <citation type="submission" date="2015-03" db="EMBL/GenBank/DDBJ databases">
        <title>Genome assembly of Sandaracinus amylolyticus DSM 53668.</title>
        <authorList>
            <person name="Sharma G."/>
            <person name="Subramanian S."/>
        </authorList>
    </citation>
    <scope>NUCLEOTIDE SEQUENCE [LARGE SCALE GENOMIC DNA]</scope>
    <source>
        <strain evidence="2 3">DSM 53668</strain>
    </source>
</reference>
<proteinExistence type="predicted"/>
<feature type="region of interest" description="Disordered" evidence="1">
    <location>
        <begin position="1"/>
        <end position="38"/>
    </location>
</feature>
<dbReference type="AlphaFoldDB" id="A0A0F6W3R9"/>
<gene>
    <name evidence="2" type="ORF">DB32_003720</name>
</gene>
<dbReference type="KEGG" id="samy:DB32_003720"/>